<sequence length="78" mass="8860">MASSVAGEQKQARPGFFKRSIQFFKDAWGELKRVRWPNRKELVSYTMVVMGTCIFIILLIFGFDLGISYLLKLIGLGA</sequence>
<keyword evidence="3 9" id="KW-1003">Cell membrane</keyword>
<evidence type="ECO:0000313" key="10">
    <source>
        <dbReference type="EMBL" id="MFD2172360.1"/>
    </source>
</evidence>
<dbReference type="InterPro" id="IPR038379">
    <property type="entry name" value="SecE_sf"/>
</dbReference>
<evidence type="ECO:0000256" key="9">
    <source>
        <dbReference type="HAMAP-Rule" id="MF_00422"/>
    </source>
</evidence>
<keyword evidence="11" id="KW-1185">Reference proteome</keyword>
<comment type="subcellular location">
    <subcellularLocation>
        <location evidence="9">Cell membrane</location>
        <topology evidence="9">Single-pass membrane protein</topology>
    </subcellularLocation>
    <subcellularLocation>
        <location evidence="1">Membrane</location>
    </subcellularLocation>
</comment>
<organism evidence="10 11">
    <name type="scientific">Tumebacillus lipolyticus</name>
    <dbReference type="NCBI Taxonomy" id="1280370"/>
    <lineage>
        <taxon>Bacteria</taxon>
        <taxon>Bacillati</taxon>
        <taxon>Bacillota</taxon>
        <taxon>Bacilli</taxon>
        <taxon>Bacillales</taxon>
        <taxon>Alicyclobacillaceae</taxon>
        <taxon>Tumebacillus</taxon>
    </lineage>
</organism>
<gene>
    <name evidence="9 10" type="primary">secE</name>
    <name evidence="10" type="ORF">ACFSOY_20665</name>
</gene>
<evidence type="ECO:0000256" key="6">
    <source>
        <dbReference type="ARBA" id="ARBA00022989"/>
    </source>
</evidence>
<comment type="caution">
    <text evidence="10">The sequence shown here is derived from an EMBL/GenBank/DDBJ whole genome shotgun (WGS) entry which is preliminary data.</text>
</comment>
<keyword evidence="8 9" id="KW-0472">Membrane</keyword>
<proteinExistence type="inferred from homology"/>
<dbReference type="RefSeq" id="WP_386049744.1">
    <property type="nucleotide sequence ID" value="NZ_JBHUIO010000023.1"/>
</dbReference>
<comment type="similarity">
    <text evidence="9">Belongs to the SecE/SEC61-gamma family.</text>
</comment>
<dbReference type="InterPro" id="IPR005807">
    <property type="entry name" value="SecE_bac"/>
</dbReference>
<reference evidence="11" key="1">
    <citation type="journal article" date="2019" name="Int. J. Syst. Evol. Microbiol.">
        <title>The Global Catalogue of Microorganisms (GCM) 10K type strain sequencing project: providing services to taxonomists for standard genome sequencing and annotation.</title>
        <authorList>
            <consortium name="The Broad Institute Genomics Platform"/>
            <consortium name="The Broad Institute Genome Sequencing Center for Infectious Disease"/>
            <person name="Wu L."/>
            <person name="Ma J."/>
        </authorList>
    </citation>
    <scope>NUCLEOTIDE SEQUENCE [LARGE SCALE GENOMIC DNA]</scope>
    <source>
        <strain evidence="11">CGMCC 1.13574</strain>
    </source>
</reference>
<evidence type="ECO:0000256" key="8">
    <source>
        <dbReference type="ARBA" id="ARBA00023136"/>
    </source>
</evidence>
<name>A0ABW5A327_9BACL</name>
<dbReference type="InterPro" id="IPR001901">
    <property type="entry name" value="Translocase_SecE/Sec61-g"/>
</dbReference>
<dbReference type="PANTHER" id="PTHR33910">
    <property type="entry name" value="PROTEIN TRANSLOCASE SUBUNIT SECE"/>
    <property type="match status" value="1"/>
</dbReference>
<accession>A0ABW5A327</accession>
<keyword evidence="6 9" id="KW-1133">Transmembrane helix</keyword>
<protein>
    <recommendedName>
        <fullName evidence="9">Protein translocase subunit SecE</fullName>
    </recommendedName>
</protein>
<evidence type="ECO:0000256" key="4">
    <source>
        <dbReference type="ARBA" id="ARBA00022692"/>
    </source>
</evidence>
<dbReference type="NCBIfam" id="TIGR00964">
    <property type="entry name" value="secE_bact"/>
    <property type="match status" value="1"/>
</dbReference>
<dbReference type="EMBL" id="JBHUIO010000023">
    <property type="protein sequence ID" value="MFD2172360.1"/>
    <property type="molecule type" value="Genomic_DNA"/>
</dbReference>
<keyword evidence="2 9" id="KW-0813">Transport</keyword>
<dbReference type="Gene3D" id="1.20.5.1030">
    <property type="entry name" value="Preprotein translocase secy subunit"/>
    <property type="match status" value="1"/>
</dbReference>
<evidence type="ECO:0000313" key="11">
    <source>
        <dbReference type="Proteomes" id="UP001597343"/>
    </source>
</evidence>
<keyword evidence="7 9" id="KW-0811">Translocation</keyword>
<evidence type="ECO:0000256" key="7">
    <source>
        <dbReference type="ARBA" id="ARBA00023010"/>
    </source>
</evidence>
<comment type="function">
    <text evidence="9">Essential subunit of the Sec protein translocation channel SecYEG. Clamps together the 2 halves of SecY. May contact the channel plug during translocation.</text>
</comment>
<evidence type="ECO:0000256" key="1">
    <source>
        <dbReference type="ARBA" id="ARBA00004370"/>
    </source>
</evidence>
<evidence type="ECO:0000256" key="5">
    <source>
        <dbReference type="ARBA" id="ARBA00022927"/>
    </source>
</evidence>
<evidence type="ECO:0000256" key="2">
    <source>
        <dbReference type="ARBA" id="ARBA00022448"/>
    </source>
</evidence>
<dbReference type="PANTHER" id="PTHR33910:SF1">
    <property type="entry name" value="PROTEIN TRANSLOCASE SUBUNIT SECE"/>
    <property type="match status" value="1"/>
</dbReference>
<dbReference type="HAMAP" id="MF_00422">
    <property type="entry name" value="SecE"/>
    <property type="match status" value="1"/>
</dbReference>
<dbReference type="Proteomes" id="UP001597343">
    <property type="component" value="Unassembled WGS sequence"/>
</dbReference>
<keyword evidence="5 9" id="KW-0653">Protein transport</keyword>
<comment type="subunit">
    <text evidence="9">Component of the Sec protein translocase complex. Heterotrimer consisting of SecY, SecE and SecG subunits. The heterotrimers can form oligomers, although 1 heterotrimer is thought to be able to translocate proteins. Interacts with the ribosome. Interacts with SecDF, and other proteins may be involved. Interacts with SecA.</text>
</comment>
<feature type="transmembrane region" description="Helical" evidence="9">
    <location>
        <begin position="42"/>
        <end position="63"/>
    </location>
</feature>
<dbReference type="Pfam" id="PF00584">
    <property type="entry name" value="SecE"/>
    <property type="match status" value="1"/>
</dbReference>
<keyword evidence="4 9" id="KW-0812">Transmembrane</keyword>
<evidence type="ECO:0000256" key="3">
    <source>
        <dbReference type="ARBA" id="ARBA00022475"/>
    </source>
</evidence>